<sequence length="230" mass="26786">MLSATEPSSDQNQSTPWLYQHEPREAEVDALTLCAAGLSKSGMRVEALKRLEEQYNYTKNKFKDLGRTQPGKDSRLAKALRESSRSLHEELYRAVDIYFKAHPWLSDREKEELCNIVDYQKLSIHACAHASQNDRMMSSRIEEFEEEFSKIKQEMKSVTKSHSFYDLQMLNKNSLTALDPDQEHQLNGHVVSKSRDTLFLNYQETKFAYLNLFHFFPSCKVDCRLNDDFA</sequence>
<feature type="domain" description="NPH3" evidence="3">
    <location>
        <begin position="1"/>
        <end position="151"/>
    </location>
</feature>
<evidence type="ECO:0000256" key="2">
    <source>
        <dbReference type="PROSITE-ProRule" id="PRU00982"/>
    </source>
</evidence>
<dbReference type="InterPro" id="IPR043454">
    <property type="entry name" value="NPH3/RPT2-like"/>
</dbReference>
<dbReference type="PROSITE" id="PS51649">
    <property type="entry name" value="NPH3"/>
    <property type="match status" value="1"/>
</dbReference>
<keyword evidence="1" id="KW-0833">Ubl conjugation pathway</keyword>
<gene>
    <name evidence="4" type="ORF">VNO77_25150</name>
</gene>
<protein>
    <recommendedName>
        <fullName evidence="3">NPH3 domain-containing protein</fullName>
    </recommendedName>
</protein>
<evidence type="ECO:0000256" key="1">
    <source>
        <dbReference type="ARBA" id="ARBA00022786"/>
    </source>
</evidence>
<dbReference type="InterPro" id="IPR027356">
    <property type="entry name" value="NPH3_dom"/>
</dbReference>
<name>A0AAN9L851_CANGL</name>
<dbReference type="Proteomes" id="UP001367508">
    <property type="component" value="Unassembled WGS sequence"/>
</dbReference>
<keyword evidence="5" id="KW-1185">Reference proteome</keyword>
<comment type="similarity">
    <text evidence="2">Belongs to the NPH3 family.</text>
</comment>
<dbReference type="EMBL" id="JAYMYQ010000005">
    <property type="protein sequence ID" value="KAK7330944.1"/>
    <property type="molecule type" value="Genomic_DNA"/>
</dbReference>
<evidence type="ECO:0000259" key="3">
    <source>
        <dbReference type="PROSITE" id="PS51649"/>
    </source>
</evidence>
<accession>A0AAN9L851</accession>
<evidence type="ECO:0000313" key="4">
    <source>
        <dbReference type="EMBL" id="KAK7330944.1"/>
    </source>
</evidence>
<evidence type="ECO:0000313" key="5">
    <source>
        <dbReference type="Proteomes" id="UP001367508"/>
    </source>
</evidence>
<reference evidence="4 5" key="1">
    <citation type="submission" date="2024-01" db="EMBL/GenBank/DDBJ databases">
        <title>The genomes of 5 underutilized Papilionoideae crops provide insights into root nodulation and disease resistanc.</title>
        <authorList>
            <person name="Jiang F."/>
        </authorList>
    </citation>
    <scope>NUCLEOTIDE SEQUENCE [LARGE SCALE GENOMIC DNA]</scope>
    <source>
        <strain evidence="4">LVBAO_FW01</strain>
        <tissue evidence="4">Leaves</tissue>
    </source>
</reference>
<dbReference type="PANTHER" id="PTHR32370">
    <property type="entry name" value="OS12G0117600 PROTEIN"/>
    <property type="match status" value="1"/>
</dbReference>
<organism evidence="4 5">
    <name type="scientific">Canavalia gladiata</name>
    <name type="common">Sword bean</name>
    <name type="synonym">Dolichos gladiatus</name>
    <dbReference type="NCBI Taxonomy" id="3824"/>
    <lineage>
        <taxon>Eukaryota</taxon>
        <taxon>Viridiplantae</taxon>
        <taxon>Streptophyta</taxon>
        <taxon>Embryophyta</taxon>
        <taxon>Tracheophyta</taxon>
        <taxon>Spermatophyta</taxon>
        <taxon>Magnoliopsida</taxon>
        <taxon>eudicotyledons</taxon>
        <taxon>Gunneridae</taxon>
        <taxon>Pentapetalae</taxon>
        <taxon>rosids</taxon>
        <taxon>fabids</taxon>
        <taxon>Fabales</taxon>
        <taxon>Fabaceae</taxon>
        <taxon>Papilionoideae</taxon>
        <taxon>50 kb inversion clade</taxon>
        <taxon>NPAAA clade</taxon>
        <taxon>indigoferoid/millettioid clade</taxon>
        <taxon>Phaseoleae</taxon>
        <taxon>Canavalia</taxon>
    </lineage>
</organism>
<dbReference type="Pfam" id="PF03000">
    <property type="entry name" value="NPH3"/>
    <property type="match status" value="1"/>
</dbReference>
<comment type="caution">
    <text evidence="4">The sequence shown here is derived from an EMBL/GenBank/DDBJ whole genome shotgun (WGS) entry which is preliminary data.</text>
</comment>
<dbReference type="AlphaFoldDB" id="A0AAN9L851"/>
<proteinExistence type="inferred from homology"/>